<feature type="non-terminal residue" evidence="1">
    <location>
        <position position="53"/>
    </location>
</feature>
<name>A0A0L0F9D1_9EUKA</name>
<evidence type="ECO:0000313" key="2">
    <source>
        <dbReference type="Proteomes" id="UP000054560"/>
    </source>
</evidence>
<protein>
    <submittedName>
        <fullName evidence="1">Uncharacterized protein</fullName>
    </submittedName>
</protein>
<dbReference type="RefSeq" id="XP_014147234.1">
    <property type="nucleotide sequence ID" value="XM_014291759.1"/>
</dbReference>
<organism evidence="1 2">
    <name type="scientific">Sphaeroforma arctica JP610</name>
    <dbReference type="NCBI Taxonomy" id="667725"/>
    <lineage>
        <taxon>Eukaryota</taxon>
        <taxon>Ichthyosporea</taxon>
        <taxon>Ichthyophonida</taxon>
        <taxon>Sphaeroforma</taxon>
    </lineage>
</organism>
<dbReference type="GeneID" id="25914613"/>
<dbReference type="InterPro" id="IPR042066">
    <property type="entry name" value="Spt6_death-like"/>
</dbReference>
<sequence length="53" mass="6339">MFENCSGFICVIEADYDDMYEKDMQTDRRDESRIHPESYKQVEKIAMNALDKE</sequence>
<keyword evidence="2" id="KW-1185">Reference proteome</keyword>
<reference evidence="1 2" key="1">
    <citation type="submission" date="2011-02" db="EMBL/GenBank/DDBJ databases">
        <title>The Genome Sequence of Sphaeroforma arctica JP610.</title>
        <authorList>
            <consortium name="The Broad Institute Genome Sequencing Platform"/>
            <person name="Russ C."/>
            <person name="Cuomo C."/>
            <person name="Young S.K."/>
            <person name="Zeng Q."/>
            <person name="Gargeya S."/>
            <person name="Alvarado L."/>
            <person name="Berlin A."/>
            <person name="Chapman S.B."/>
            <person name="Chen Z."/>
            <person name="Freedman E."/>
            <person name="Gellesch M."/>
            <person name="Goldberg J."/>
            <person name="Griggs A."/>
            <person name="Gujja S."/>
            <person name="Heilman E."/>
            <person name="Heiman D."/>
            <person name="Howarth C."/>
            <person name="Mehta T."/>
            <person name="Neiman D."/>
            <person name="Pearson M."/>
            <person name="Roberts A."/>
            <person name="Saif S."/>
            <person name="Shea T."/>
            <person name="Shenoy N."/>
            <person name="Sisk P."/>
            <person name="Stolte C."/>
            <person name="Sykes S."/>
            <person name="White J."/>
            <person name="Yandava C."/>
            <person name="Burger G."/>
            <person name="Gray M.W."/>
            <person name="Holland P.W.H."/>
            <person name="King N."/>
            <person name="Lang F.B.F."/>
            <person name="Roger A.J."/>
            <person name="Ruiz-Trillo I."/>
            <person name="Haas B."/>
            <person name="Nusbaum C."/>
            <person name="Birren B."/>
        </authorList>
    </citation>
    <scope>NUCLEOTIDE SEQUENCE [LARGE SCALE GENOMIC DNA]</scope>
    <source>
        <strain evidence="1 2">JP610</strain>
    </source>
</reference>
<dbReference type="Proteomes" id="UP000054560">
    <property type="component" value="Unassembled WGS sequence"/>
</dbReference>
<gene>
    <name evidence="1" type="ORF">SARC_14109</name>
</gene>
<dbReference type="EMBL" id="KQ245755">
    <property type="protein sequence ID" value="KNC73332.1"/>
    <property type="molecule type" value="Genomic_DNA"/>
</dbReference>
<evidence type="ECO:0000313" key="1">
    <source>
        <dbReference type="EMBL" id="KNC73332.1"/>
    </source>
</evidence>
<dbReference type="Gene3D" id="1.10.10.2740">
    <property type="entry name" value="Spt6, Death-like domain"/>
    <property type="match status" value="1"/>
</dbReference>
<dbReference type="AlphaFoldDB" id="A0A0L0F9D1"/>
<accession>A0A0L0F9D1</accession>
<proteinExistence type="predicted"/>